<protein>
    <recommendedName>
        <fullName evidence="8">LisH domain-containing protein</fullName>
    </recommendedName>
</protein>
<organism evidence="6 7">
    <name type="scientific">Lactarius akahatsu</name>
    <dbReference type="NCBI Taxonomy" id="416441"/>
    <lineage>
        <taxon>Eukaryota</taxon>
        <taxon>Fungi</taxon>
        <taxon>Dikarya</taxon>
        <taxon>Basidiomycota</taxon>
        <taxon>Agaricomycotina</taxon>
        <taxon>Agaricomycetes</taxon>
        <taxon>Russulales</taxon>
        <taxon>Russulaceae</taxon>
        <taxon>Lactarius</taxon>
    </lineage>
</organism>
<name>A0AAD4QCR2_9AGAM</name>
<keyword evidence="4" id="KW-0539">Nucleus</keyword>
<evidence type="ECO:0000256" key="3">
    <source>
        <dbReference type="ARBA" id="ARBA00023163"/>
    </source>
</evidence>
<accession>A0AAD4QCR2</accession>
<proteinExistence type="predicted"/>
<evidence type="ECO:0000313" key="7">
    <source>
        <dbReference type="Proteomes" id="UP001201163"/>
    </source>
</evidence>
<dbReference type="PANTHER" id="PTHR45093">
    <property type="entry name" value="TRANSCRIPTION ACTIVATOR MSS11"/>
    <property type="match status" value="1"/>
</dbReference>
<dbReference type="PANTHER" id="PTHR45093:SF2">
    <property type="entry name" value="LISH DOMAIN-CONTAINING PROTEIN"/>
    <property type="match status" value="1"/>
</dbReference>
<feature type="compositionally biased region" description="Pro residues" evidence="5">
    <location>
        <begin position="199"/>
        <end position="208"/>
    </location>
</feature>
<evidence type="ECO:0008006" key="8">
    <source>
        <dbReference type="Google" id="ProtNLM"/>
    </source>
</evidence>
<keyword evidence="2" id="KW-0805">Transcription regulation</keyword>
<feature type="compositionally biased region" description="Pro residues" evidence="5">
    <location>
        <begin position="247"/>
        <end position="259"/>
    </location>
</feature>
<dbReference type="Proteomes" id="UP001201163">
    <property type="component" value="Unassembled WGS sequence"/>
</dbReference>
<dbReference type="GO" id="GO:0005634">
    <property type="term" value="C:nucleus"/>
    <property type="evidence" value="ECO:0007669"/>
    <property type="project" value="UniProtKB-SubCell"/>
</dbReference>
<comment type="subcellular location">
    <subcellularLocation>
        <location evidence="1">Nucleus</location>
    </subcellularLocation>
</comment>
<feature type="compositionally biased region" description="Pro residues" evidence="5">
    <location>
        <begin position="142"/>
        <end position="154"/>
    </location>
</feature>
<dbReference type="AlphaFoldDB" id="A0AAD4QCR2"/>
<keyword evidence="3" id="KW-0804">Transcription</keyword>
<feature type="region of interest" description="Disordered" evidence="5">
    <location>
        <begin position="1"/>
        <end position="31"/>
    </location>
</feature>
<feature type="compositionally biased region" description="Pro residues" evidence="5">
    <location>
        <begin position="178"/>
        <end position="192"/>
    </location>
</feature>
<feature type="region of interest" description="Disordered" evidence="5">
    <location>
        <begin position="124"/>
        <end position="349"/>
    </location>
</feature>
<evidence type="ECO:0000256" key="1">
    <source>
        <dbReference type="ARBA" id="ARBA00004123"/>
    </source>
</evidence>
<feature type="compositionally biased region" description="Polar residues" evidence="5">
    <location>
        <begin position="320"/>
        <end position="331"/>
    </location>
</feature>
<feature type="compositionally biased region" description="Pro residues" evidence="5">
    <location>
        <begin position="7"/>
        <end position="25"/>
    </location>
</feature>
<dbReference type="PROSITE" id="PS50896">
    <property type="entry name" value="LISH"/>
    <property type="match status" value="1"/>
</dbReference>
<evidence type="ECO:0000313" key="6">
    <source>
        <dbReference type="EMBL" id="KAH9000481.1"/>
    </source>
</evidence>
<reference evidence="6" key="1">
    <citation type="submission" date="2022-01" db="EMBL/GenBank/DDBJ databases">
        <title>Comparative genomics reveals a dynamic genome evolution in the ectomycorrhizal milk-cap (Lactarius) mushrooms.</title>
        <authorList>
            <consortium name="DOE Joint Genome Institute"/>
            <person name="Lebreton A."/>
            <person name="Tang N."/>
            <person name="Kuo A."/>
            <person name="LaButti K."/>
            <person name="Drula E."/>
            <person name="Barry K."/>
            <person name="Clum A."/>
            <person name="Lipzen A."/>
            <person name="Mousain D."/>
            <person name="Ng V."/>
            <person name="Wang R."/>
            <person name="Wang X."/>
            <person name="Dai Y."/>
            <person name="Henrissat B."/>
            <person name="Grigoriev I.V."/>
            <person name="Guerin-Laguette A."/>
            <person name="Yu F."/>
            <person name="Martin F.M."/>
        </authorList>
    </citation>
    <scope>NUCLEOTIDE SEQUENCE</scope>
    <source>
        <strain evidence="6">QP</strain>
    </source>
</reference>
<gene>
    <name evidence="6" type="ORF">EDB92DRAFT_508438</name>
</gene>
<evidence type="ECO:0000256" key="4">
    <source>
        <dbReference type="ARBA" id="ARBA00023242"/>
    </source>
</evidence>
<keyword evidence="7" id="KW-1185">Reference proteome</keyword>
<evidence type="ECO:0000256" key="2">
    <source>
        <dbReference type="ARBA" id="ARBA00023015"/>
    </source>
</evidence>
<comment type="caution">
    <text evidence="6">The sequence shown here is derived from an EMBL/GenBank/DDBJ whole genome shotgun (WGS) entry which is preliminary data.</text>
</comment>
<evidence type="ECO:0000256" key="5">
    <source>
        <dbReference type="SAM" id="MobiDB-lite"/>
    </source>
</evidence>
<dbReference type="EMBL" id="JAKELL010000002">
    <property type="protein sequence ID" value="KAH9000481.1"/>
    <property type="molecule type" value="Genomic_DNA"/>
</dbReference>
<feature type="compositionally biased region" description="Low complexity" evidence="5">
    <location>
        <begin position="236"/>
        <end position="246"/>
    </location>
</feature>
<feature type="compositionally biased region" description="Polar residues" evidence="5">
    <location>
        <begin position="283"/>
        <end position="294"/>
    </location>
</feature>
<sequence>MTTVGPSQPPPGSSSAPVPQPPSGPPSSDQITWEGDKMFNIYILDYCKKRGYHKTATQLVSEADIPPESKPPINAQQGLLFEWWSVFWVLFQAKNSGAGSEDAILYTKVRSTLPYSPRLYSSAATQQYQTQSKFQAQRASQGPPPVGPQPPARYPIPNGVPGSVPPLPTGQMNGIGPGGPPTPYGPPNPPSQPNGMGPTGPPGPPGHFPPSMGNRPPMGHQQRHPNGAPQYHSPTIAPSPQSQGGPQQPPAGPMGPIGPSPMNRAPMAPPGPQHPQGPGSVGSAHQTPTPSYQQLVRPHSSHDTLFAEPYEPPPEPSHVRASSSQSRTTTHGFARCCASNLPTRTDGRG</sequence>
<dbReference type="InterPro" id="IPR006594">
    <property type="entry name" value="LisH"/>
</dbReference>